<evidence type="ECO:0000313" key="1">
    <source>
        <dbReference type="EMBL" id="KAF2825442.1"/>
    </source>
</evidence>
<dbReference type="Proteomes" id="UP000799424">
    <property type="component" value="Unassembled WGS sequence"/>
</dbReference>
<gene>
    <name evidence="1" type="ORF">CC86DRAFT_371106</name>
</gene>
<protein>
    <recommendedName>
        <fullName evidence="3">DUF4219 domain-containing protein</fullName>
    </recommendedName>
</protein>
<keyword evidence="2" id="KW-1185">Reference proteome</keyword>
<sequence length="267" mass="30358">MASSTIFDNHVITCASVILEKQSDWKLWYSMKKQYATVKGVWEYCNPSTTKAPPIIDNEPSDEASEGKWRKWEIKTNAQRATLKAIGKVNLEIMRTVACSKLHLITELDLDVHLRFKTLQDHFKITSQQQVLELSMLYMNVQQKPKNQSIDTWLNKYLRITSLCKAADMAEMKGTRPQWTFIKAVQAHGDADWSGQHFAVMIGCEEDIKDPPTLEGLINHYCWWISTKQLHTKTLGSFAVAQNVTPPTLPTPPSLAVAEPRPNKAKC</sequence>
<proteinExistence type="predicted"/>
<dbReference type="AlphaFoldDB" id="A0A6A6ZWN5"/>
<evidence type="ECO:0008006" key="3">
    <source>
        <dbReference type="Google" id="ProtNLM"/>
    </source>
</evidence>
<name>A0A6A6ZWN5_9PLEO</name>
<dbReference type="OrthoDB" id="3774940at2759"/>
<organism evidence="1 2">
    <name type="scientific">Ophiobolus disseminans</name>
    <dbReference type="NCBI Taxonomy" id="1469910"/>
    <lineage>
        <taxon>Eukaryota</taxon>
        <taxon>Fungi</taxon>
        <taxon>Dikarya</taxon>
        <taxon>Ascomycota</taxon>
        <taxon>Pezizomycotina</taxon>
        <taxon>Dothideomycetes</taxon>
        <taxon>Pleosporomycetidae</taxon>
        <taxon>Pleosporales</taxon>
        <taxon>Pleosporineae</taxon>
        <taxon>Phaeosphaeriaceae</taxon>
        <taxon>Ophiobolus</taxon>
    </lineage>
</organism>
<accession>A0A6A6ZWN5</accession>
<feature type="non-terminal residue" evidence="1">
    <location>
        <position position="267"/>
    </location>
</feature>
<reference evidence="1" key="1">
    <citation type="journal article" date="2020" name="Stud. Mycol.">
        <title>101 Dothideomycetes genomes: a test case for predicting lifestyles and emergence of pathogens.</title>
        <authorList>
            <person name="Haridas S."/>
            <person name="Albert R."/>
            <person name="Binder M."/>
            <person name="Bloem J."/>
            <person name="Labutti K."/>
            <person name="Salamov A."/>
            <person name="Andreopoulos B."/>
            <person name="Baker S."/>
            <person name="Barry K."/>
            <person name="Bills G."/>
            <person name="Bluhm B."/>
            <person name="Cannon C."/>
            <person name="Castanera R."/>
            <person name="Culley D."/>
            <person name="Daum C."/>
            <person name="Ezra D."/>
            <person name="Gonzalez J."/>
            <person name="Henrissat B."/>
            <person name="Kuo A."/>
            <person name="Liang C."/>
            <person name="Lipzen A."/>
            <person name="Lutzoni F."/>
            <person name="Magnuson J."/>
            <person name="Mondo S."/>
            <person name="Nolan M."/>
            <person name="Ohm R."/>
            <person name="Pangilinan J."/>
            <person name="Park H.-J."/>
            <person name="Ramirez L."/>
            <person name="Alfaro M."/>
            <person name="Sun H."/>
            <person name="Tritt A."/>
            <person name="Yoshinaga Y."/>
            <person name="Zwiers L.-H."/>
            <person name="Turgeon B."/>
            <person name="Goodwin S."/>
            <person name="Spatafora J."/>
            <person name="Crous P."/>
            <person name="Grigoriev I."/>
        </authorList>
    </citation>
    <scope>NUCLEOTIDE SEQUENCE</scope>
    <source>
        <strain evidence="1">CBS 113818</strain>
    </source>
</reference>
<evidence type="ECO:0000313" key="2">
    <source>
        <dbReference type="Proteomes" id="UP000799424"/>
    </source>
</evidence>
<dbReference type="EMBL" id="MU006228">
    <property type="protein sequence ID" value="KAF2825442.1"/>
    <property type="molecule type" value="Genomic_DNA"/>
</dbReference>